<sequence>MPAQAEVQFTHTAKIVPLDSLGGGTSGSPLDLLGGLLGGDLLSSLGGGLGGLGGGLGGLTKSNKPKADDAMADAIARDTADENRRASLAMTPNAAEDVTRSSGPLPELSPILGGMAIGGGGQGITKSLPLLGGARMAQPLVKAAPPSHTEVTGTSAPLRGAMDTMSGLVGASVGGAMGKVGGGMLLPGMGAGNAGNAGNTAATMTGAAKGLRDLSTETAVGGLGRAARMALPHASGAELGPMVGQVAPVEAAPVVEALPGTTQAASVDEITPLMADTAGLVSSNGSKAAGSYSDMVSALGWSTDALTSSVRGPWARD</sequence>
<organism evidence="1 2">
    <name type="scientific">Nonomuraea spiralis</name>
    <dbReference type="NCBI Taxonomy" id="46182"/>
    <lineage>
        <taxon>Bacteria</taxon>
        <taxon>Bacillati</taxon>
        <taxon>Actinomycetota</taxon>
        <taxon>Actinomycetes</taxon>
        <taxon>Streptosporangiales</taxon>
        <taxon>Streptosporangiaceae</taxon>
        <taxon>Nonomuraea</taxon>
    </lineage>
</organism>
<gene>
    <name evidence="1" type="ORF">ACFFV7_14880</name>
</gene>
<proteinExistence type="predicted"/>
<dbReference type="RefSeq" id="WP_189654065.1">
    <property type="nucleotide sequence ID" value="NZ_BMRC01000055.1"/>
</dbReference>
<protein>
    <submittedName>
        <fullName evidence="1">Uncharacterized protein</fullName>
    </submittedName>
</protein>
<comment type="caution">
    <text evidence="1">The sequence shown here is derived from an EMBL/GenBank/DDBJ whole genome shotgun (WGS) entry which is preliminary data.</text>
</comment>
<evidence type="ECO:0000313" key="2">
    <source>
        <dbReference type="Proteomes" id="UP001589647"/>
    </source>
</evidence>
<dbReference type="EMBL" id="JBHMEI010000008">
    <property type="protein sequence ID" value="MFB9202481.1"/>
    <property type="molecule type" value="Genomic_DNA"/>
</dbReference>
<reference evidence="1 2" key="1">
    <citation type="submission" date="2024-09" db="EMBL/GenBank/DDBJ databases">
        <authorList>
            <person name="Sun Q."/>
            <person name="Mori K."/>
        </authorList>
    </citation>
    <scope>NUCLEOTIDE SEQUENCE [LARGE SCALE GENOMIC DNA]</scope>
    <source>
        <strain evidence="1 2">CCM 3426</strain>
    </source>
</reference>
<evidence type="ECO:0000313" key="1">
    <source>
        <dbReference type="EMBL" id="MFB9202481.1"/>
    </source>
</evidence>
<dbReference type="Proteomes" id="UP001589647">
    <property type="component" value="Unassembled WGS sequence"/>
</dbReference>
<name>A0ABV5ID71_9ACTN</name>
<accession>A0ABV5ID71</accession>
<keyword evidence="2" id="KW-1185">Reference proteome</keyword>